<dbReference type="InterPro" id="IPR053940">
    <property type="entry name" value="UTP25_NTPase-like"/>
</dbReference>
<name>A0AAU9VXU6_9CNID</name>
<accession>A0AAU9VXU6</accession>
<dbReference type="PANTHER" id="PTHR12933:SF0">
    <property type="entry name" value="U3 SMALL NUCLEOLAR RNA-ASSOCIATED PROTEIN 25 HOMOLOG"/>
    <property type="match status" value="1"/>
</dbReference>
<dbReference type="Pfam" id="PF22916">
    <property type="entry name" value="UTP25_NTPase-like"/>
    <property type="match status" value="1"/>
</dbReference>
<keyword evidence="4" id="KW-1185">Reference proteome</keyword>
<sequence>MESEERVMENGKWRMGNGKWRIGNGKLRTGNGKWRVGDGKLEMNGELGIENQVFQGNIDDCFRIGISLMKKCVKLYAKLYSSKIIVASPLGLRMIIIGSAGYFYKTIKL</sequence>
<keyword evidence="1" id="KW-0812">Transmembrane</keyword>
<evidence type="ECO:0000313" key="4">
    <source>
        <dbReference type="Proteomes" id="UP001159428"/>
    </source>
</evidence>
<keyword evidence="1" id="KW-0472">Membrane</keyword>
<feature type="domain" description="UTP25 NTP hydrolase-like" evidence="2">
    <location>
        <begin position="52"/>
        <end position="99"/>
    </location>
</feature>
<reference evidence="3 4" key="1">
    <citation type="submission" date="2022-05" db="EMBL/GenBank/DDBJ databases">
        <authorList>
            <consortium name="Genoscope - CEA"/>
            <person name="William W."/>
        </authorList>
    </citation>
    <scope>NUCLEOTIDE SEQUENCE [LARGE SCALE GENOMIC DNA]</scope>
</reference>
<comment type="caution">
    <text evidence="3">The sequence shown here is derived from an EMBL/GenBank/DDBJ whole genome shotgun (WGS) entry which is preliminary data.</text>
</comment>
<dbReference type="InterPro" id="IPR010678">
    <property type="entry name" value="UTP25"/>
</dbReference>
<dbReference type="GO" id="GO:0000462">
    <property type="term" value="P:maturation of SSU-rRNA from tricistronic rRNA transcript (SSU-rRNA, 5.8S rRNA, LSU-rRNA)"/>
    <property type="evidence" value="ECO:0007669"/>
    <property type="project" value="TreeGrafter"/>
</dbReference>
<organism evidence="3 4">
    <name type="scientific">Pocillopora meandrina</name>
    <dbReference type="NCBI Taxonomy" id="46732"/>
    <lineage>
        <taxon>Eukaryota</taxon>
        <taxon>Metazoa</taxon>
        <taxon>Cnidaria</taxon>
        <taxon>Anthozoa</taxon>
        <taxon>Hexacorallia</taxon>
        <taxon>Scleractinia</taxon>
        <taxon>Astrocoeniina</taxon>
        <taxon>Pocilloporidae</taxon>
        <taxon>Pocillopora</taxon>
    </lineage>
</organism>
<evidence type="ECO:0000256" key="1">
    <source>
        <dbReference type="SAM" id="Phobius"/>
    </source>
</evidence>
<feature type="transmembrane region" description="Helical" evidence="1">
    <location>
        <begin position="84"/>
        <end position="104"/>
    </location>
</feature>
<dbReference type="GO" id="GO:0034511">
    <property type="term" value="F:U3 snoRNA binding"/>
    <property type="evidence" value="ECO:0007669"/>
    <property type="project" value="InterPro"/>
</dbReference>
<evidence type="ECO:0000313" key="3">
    <source>
        <dbReference type="EMBL" id="CAH3042151.1"/>
    </source>
</evidence>
<dbReference type="PANTHER" id="PTHR12933">
    <property type="entry name" value="ORF PROTEIN-RELATED"/>
    <property type="match status" value="1"/>
</dbReference>
<protein>
    <recommendedName>
        <fullName evidence="2">UTP25 NTP hydrolase-like domain-containing protein</fullName>
    </recommendedName>
</protein>
<dbReference type="GO" id="GO:0032040">
    <property type="term" value="C:small-subunit processome"/>
    <property type="evidence" value="ECO:0007669"/>
    <property type="project" value="TreeGrafter"/>
</dbReference>
<evidence type="ECO:0000259" key="2">
    <source>
        <dbReference type="Pfam" id="PF22916"/>
    </source>
</evidence>
<gene>
    <name evidence="3" type="ORF">PMEA_00028621</name>
</gene>
<dbReference type="GO" id="GO:0019843">
    <property type="term" value="F:rRNA binding"/>
    <property type="evidence" value="ECO:0007669"/>
    <property type="project" value="TreeGrafter"/>
</dbReference>
<keyword evidence="1" id="KW-1133">Transmembrane helix</keyword>
<dbReference type="EMBL" id="CALNXJ010000006">
    <property type="protein sequence ID" value="CAH3042151.1"/>
    <property type="molecule type" value="Genomic_DNA"/>
</dbReference>
<dbReference type="Proteomes" id="UP001159428">
    <property type="component" value="Unassembled WGS sequence"/>
</dbReference>
<dbReference type="AlphaFoldDB" id="A0AAU9VXU6"/>
<proteinExistence type="predicted"/>